<dbReference type="EMBL" id="QRUP01000033">
    <property type="protein sequence ID" value="RGR67268.1"/>
    <property type="molecule type" value="Genomic_DNA"/>
</dbReference>
<evidence type="ECO:0000313" key="6">
    <source>
        <dbReference type="EMBL" id="RGR67268.1"/>
    </source>
</evidence>
<dbReference type="RefSeq" id="WP_117896268.1">
    <property type="nucleotide sequence ID" value="NZ_CABJCV010000033.1"/>
</dbReference>
<evidence type="ECO:0000256" key="1">
    <source>
        <dbReference type="ARBA" id="ARBA00022485"/>
    </source>
</evidence>
<evidence type="ECO:0000313" key="7">
    <source>
        <dbReference type="Proteomes" id="UP000284178"/>
    </source>
</evidence>
<evidence type="ECO:0000256" key="4">
    <source>
        <dbReference type="ARBA" id="ARBA00023014"/>
    </source>
</evidence>
<comment type="caution">
    <text evidence="6">The sequence shown here is derived from an EMBL/GenBank/DDBJ whole genome shotgun (WGS) entry which is preliminary data.</text>
</comment>
<dbReference type="InterPro" id="IPR029039">
    <property type="entry name" value="Flavoprotein-like_sf"/>
</dbReference>
<evidence type="ECO:0000256" key="2">
    <source>
        <dbReference type="ARBA" id="ARBA00022723"/>
    </source>
</evidence>
<dbReference type="AlphaFoldDB" id="A0A412FGN7"/>
<keyword evidence="2" id="KW-0479">Metal-binding</keyword>
<proteinExistence type="predicted"/>
<dbReference type="PROSITE" id="PS51379">
    <property type="entry name" value="4FE4S_FER_2"/>
    <property type="match status" value="2"/>
</dbReference>
<evidence type="ECO:0000256" key="3">
    <source>
        <dbReference type="ARBA" id="ARBA00023004"/>
    </source>
</evidence>
<keyword evidence="4" id="KW-0411">Iron-sulfur</keyword>
<accession>A0A412FGN7</accession>
<dbReference type="PANTHER" id="PTHR43687:SF1">
    <property type="entry name" value="FERREDOXIN III"/>
    <property type="match status" value="1"/>
</dbReference>
<dbReference type="PROSITE" id="PS00198">
    <property type="entry name" value="4FE4S_FER_1"/>
    <property type="match status" value="1"/>
</dbReference>
<dbReference type="Gene3D" id="3.40.50.360">
    <property type="match status" value="1"/>
</dbReference>
<dbReference type="SUPFAM" id="SSF52218">
    <property type="entry name" value="Flavoproteins"/>
    <property type="match status" value="1"/>
</dbReference>
<dbReference type="InterPro" id="IPR017900">
    <property type="entry name" value="4Fe4S_Fe_S_CS"/>
</dbReference>
<dbReference type="SUPFAM" id="SSF54862">
    <property type="entry name" value="4Fe-4S ferredoxins"/>
    <property type="match status" value="1"/>
</dbReference>
<keyword evidence="7" id="KW-1185">Reference proteome</keyword>
<dbReference type="GO" id="GO:0051539">
    <property type="term" value="F:4 iron, 4 sulfur cluster binding"/>
    <property type="evidence" value="ECO:0007669"/>
    <property type="project" value="UniProtKB-KW"/>
</dbReference>
<sequence>MRLVTMKFSASQTTAKVVDQLCAGLGLPRRDLNLNESASLGPQDCLIAAFPVFSGRLPAFFKAWMDQIQGRDTPAVAVVVYGNRAYEDALLELSDALEAGGFTVVGAAAVVAQHSIFPAVANGRPDAADAAGIASFAQALLEKGLDAAHPMTSPVPGQRPYRKITALPLKPQTNSRCLRCGRCAAVCPVQAIDPAQPRLTDKTRCVSCTACIQVCPVGARQFPPALYYPARLVFQQKMKQPRQPEWFL</sequence>
<name>A0A412FGN7_9FIRM</name>
<dbReference type="InterPro" id="IPR017896">
    <property type="entry name" value="4Fe4S_Fe-S-bd"/>
</dbReference>
<protein>
    <submittedName>
        <fullName evidence="6">4Fe-4S dicluster domain-containing protein</fullName>
    </submittedName>
</protein>
<dbReference type="GeneID" id="83017111"/>
<dbReference type="PANTHER" id="PTHR43687">
    <property type="entry name" value="ADENYLYLSULFATE REDUCTASE, BETA SUBUNIT"/>
    <property type="match status" value="1"/>
</dbReference>
<feature type="domain" description="4Fe-4S ferredoxin-type" evidence="5">
    <location>
        <begin position="195"/>
        <end position="225"/>
    </location>
</feature>
<keyword evidence="1" id="KW-0004">4Fe-4S</keyword>
<dbReference type="InterPro" id="IPR050572">
    <property type="entry name" value="Fe-S_Ferredoxin"/>
</dbReference>
<evidence type="ECO:0000259" key="5">
    <source>
        <dbReference type="PROSITE" id="PS51379"/>
    </source>
</evidence>
<gene>
    <name evidence="6" type="ORF">DWY25_17080</name>
</gene>
<dbReference type="Pfam" id="PF12838">
    <property type="entry name" value="Fer4_7"/>
    <property type="match status" value="1"/>
</dbReference>
<reference evidence="6 7" key="1">
    <citation type="submission" date="2018-08" db="EMBL/GenBank/DDBJ databases">
        <title>A genome reference for cultivated species of the human gut microbiota.</title>
        <authorList>
            <person name="Zou Y."/>
            <person name="Xue W."/>
            <person name="Luo G."/>
        </authorList>
    </citation>
    <scope>NUCLEOTIDE SEQUENCE [LARGE SCALE GENOMIC DNA]</scope>
    <source>
        <strain evidence="6 7">AF24-29</strain>
    </source>
</reference>
<feature type="domain" description="4Fe-4S ferredoxin-type" evidence="5">
    <location>
        <begin position="169"/>
        <end position="194"/>
    </location>
</feature>
<dbReference type="Proteomes" id="UP000284178">
    <property type="component" value="Unassembled WGS sequence"/>
</dbReference>
<dbReference type="Gene3D" id="3.30.70.20">
    <property type="match status" value="1"/>
</dbReference>
<keyword evidence="3" id="KW-0408">Iron</keyword>
<dbReference type="GO" id="GO:0046872">
    <property type="term" value="F:metal ion binding"/>
    <property type="evidence" value="ECO:0007669"/>
    <property type="project" value="UniProtKB-KW"/>
</dbReference>
<organism evidence="6 7">
    <name type="scientific">Holdemania filiformis</name>
    <dbReference type="NCBI Taxonomy" id="61171"/>
    <lineage>
        <taxon>Bacteria</taxon>
        <taxon>Bacillati</taxon>
        <taxon>Bacillota</taxon>
        <taxon>Erysipelotrichia</taxon>
        <taxon>Erysipelotrichales</taxon>
        <taxon>Erysipelotrichaceae</taxon>
        <taxon>Holdemania</taxon>
    </lineage>
</organism>